<dbReference type="InterPro" id="IPR001789">
    <property type="entry name" value="Sig_transdc_resp-reg_receiver"/>
</dbReference>
<evidence type="ECO:0000256" key="6">
    <source>
        <dbReference type="ARBA" id="ARBA00022679"/>
    </source>
</evidence>
<dbReference type="CDD" id="cd12915">
    <property type="entry name" value="PDC2_DGC_like"/>
    <property type="match status" value="1"/>
</dbReference>
<keyword evidence="10" id="KW-0067">ATP-binding</keyword>
<keyword evidence="5 16" id="KW-0597">Phosphoprotein</keyword>
<dbReference type="PANTHER" id="PTHR45339:SF1">
    <property type="entry name" value="HYBRID SIGNAL TRANSDUCTION HISTIDINE KINASE J"/>
    <property type="match status" value="1"/>
</dbReference>
<dbReference type="SUPFAM" id="SSF55874">
    <property type="entry name" value="ATPase domain of HSP90 chaperone/DNA topoisomerase II/histidine kinase"/>
    <property type="match status" value="1"/>
</dbReference>
<dbReference type="Proteomes" id="UP000078428">
    <property type="component" value="Unassembled WGS sequence"/>
</dbReference>
<dbReference type="InterPro" id="IPR003661">
    <property type="entry name" value="HisK_dim/P_dom"/>
</dbReference>
<dbReference type="SUPFAM" id="SSF47384">
    <property type="entry name" value="Homodimeric domain of signal transducing histidine kinase"/>
    <property type="match status" value="1"/>
</dbReference>
<dbReference type="CDD" id="cd16922">
    <property type="entry name" value="HATPase_EvgS-ArcB-TorS-like"/>
    <property type="match status" value="1"/>
</dbReference>
<protein>
    <recommendedName>
        <fullName evidence="15">Sensory/regulatory protein RpfC</fullName>
        <ecNumber evidence="3">2.7.13.3</ecNumber>
    </recommendedName>
</protein>
<dbReference type="SMART" id="SM00387">
    <property type="entry name" value="HATPase_c"/>
    <property type="match status" value="1"/>
</dbReference>
<dbReference type="CDD" id="cd00082">
    <property type="entry name" value="HisKA"/>
    <property type="match status" value="1"/>
</dbReference>
<evidence type="ECO:0000256" key="13">
    <source>
        <dbReference type="ARBA" id="ARBA00023136"/>
    </source>
</evidence>
<dbReference type="SUPFAM" id="SSF52172">
    <property type="entry name" value="CheY-like"/>
    <property type="match status" value="1"/>
</dbReference>
<evidence type="ECO:0000259" key="18">
    <source>
        <dbReference type="PROSITE" id="PS50110"/>
    </source>
</evidence>
<evidence type="ECO:0000256" key="11">
    <source>
        <dbReference type="ARBA" id="ARBA00022989"/>
    </source>
</evidence>
<evidence type="ECO:0000256" key="12">
    <source>
        <dbReference type="ARBA" id="ARBA00023012"/>
    </source>
</evidence>
<comment type="caution">
    <text evidence="19">The sequence shown here is derived from an EMBL/GenBank/DDBJ whole genome shotgun (WGS) entry which is preliminary data.</text>
</comment>
<dbReference type="InterPro" id="IPR003594">
    <property type="entry name" value="HATPase_dom"/>
</dbReference>
<dbReference type="InterPro" id="IPR033479">
    <property type="entry name" value="dCache_1"/>
</dbReference>
<dbReference type="InterPro" id="IPR036097">
    <property type="entry name" value="HisK_dim/P_sf"/>
</dbReference>
<dbReference type="PANTHER" id="PTHR45339">
    <property type="entry name" value="HYBRID SIGNAL TRANSDUCTION HISTIDINE KINASE J"/>
    <property type="match status" value="1"/>
</dbReference>
<name>A0A178MJV2_9PROT</name>
<dbReference type="Gene3D" id="1.20.120.160">
    <property type="entry name" value="HPT domain"/>
    <property type="match status" value="1"/>
</dbReference>
<gene>
    <name evidence="19" type="ORF">A6A04_20165</name>
</gene>
<dbReference type="CDD" id="cd17546">
    <property type="entry name" value="REC_hyHK_CKI1_RcsC-like"/>
    <property type="match status" value="1"/>
</dbReference>
<feature type="domain" description="Histidine kinase" evidence="17">
    <location>
        <begin position="306"/>
        <end position="527"/>
    </location>
</feature>
<dbReference type="SMART" id="SM00388">
    <property type="entry name" value="HisKA"/>
    <property type="match status" value="1"/>
</dbReference>
<dbReference type="FunFam" id="1.10.287.130:FF:000002">
    <property type="entry name" value="Two-component osmosensing histidine kinase"/>
    <property type="match status" value="1"/>
</dbReference>
<keyword evidence="11" id="KW-1133">Transmembrane helix</keyword>
<keyword evidence="6" id="KW-0808">Transferase</keyword>
<keyword evidence="12" id="KW-0902">Two-component regulatory system</keyword>
<dbReference type="Pfam" id="PF01627">
    <property type="entry name" value="Hpt"/>
    <property type="match status" value="1"/>
</dbReference>
<dbReference type="STRING" id="1285242.A6A04_20165"/>
<comment type="subunit">
    <text evidence="14">At low DSF concentrations, interacts with RpfF.</text>
</comment>
<dbReference type="InterPro" id="IPR005467">
    <property type="entry name" value="His_kinase_dom"/>
</dbReference>
<organism evidence="19 20">
    <name type="scientific">Paramagnetospirillum marisnigri</name>
    <dbReference type="NCBI Taxonomy" id="1285242"/>
    <lineage>
        <taxon>Bacteria</taxon>
        <taxon>Pseudomonadati</taxon>
        <taxon>Pseudomonadota</taxon>
        <taxon>Alphaproteobacteria</taxon>
        <taxon>Rhodospirillales</taxon>
        <taxon>Magnetospirillaceae</taxon>
        <taxon>Paramagnetospirillum</taxon>
    </lineage>
</organism>
<feature type="domain" description="Response regulatory" evidence="18">
    <location>
        <begin position="563"/>
        <end position="679"/>
    </location>
</feature>
<dbReference type="InterPro" id="IPR036641">
    <property type="entry name" value="HPT_dom_sf"/>
</dbReference>
<dbReference type="GO" id="GO:0000155">
    <property type="term" value="F:phosphorelay sensor kinase activity"/>
    <property type="evidence" value="ECO:0007669"/>
    <property type="project" value="InterPro"/>
</dbReference>
<dbReference type="CDD" id="cd12914">
    <property type="entry name" value="PDC1_DGC_like"/>
    <property type="match status" value="1"/>
</dbReference>
<evidence type="ECO:0000256" key="5">
    <source>
        <dbReference type="ARBA" id="ARBA00022553"/>
    </source>
</evidence>
<comment type="catalytic activity">
    <reaction evidence="1">
        <text>ATP + protein L-histidine = ADP + protein N-phospho-L-histidine.</text>
        <dbReference type="EC" id="2.7.13.3"/>
    </reaction>
</comment>
<dbReference type="PROSITE" id="PS50110">
    <property type="entry name" value="RESPONSE_REGULATORY"/>
    <property type="match status" value="1"/>
</dbReference>
<dbReference type="Pfam" id="PF00072">
    <property type="entry name" value="Response_reg"/>
    <property type="match status" value="1"/>
</dbReference>
<dbReference type="EMBL" id="LWQT01000076">
    <property type="protein sequence ID" value="OAN48325.1"/>
    <property type="molecule type" value="Genomic_DNA"/>
</dbReference>
<evidence type="ECO:0000256" key="4">
    <source>
        <dbReference type="ARBA" id="ARBA00022475"/>
    </source>
</evidence>
<evidence type="ECO:0000256" key="1">
    <source>
        <dbReference type="ARBA" id="ARBA00000085"/>
    </source>
</evidence>
<dbReference type="FunFam" id="3.30.565.10:FF:000010">
    <property type="entry name" value="Sensor histidine kinase RcsC"/>
    <property type="match status" value="1"/>
</dbReference>
<dbReference type="PROSITE" id="PS50109">
    <property type="entry name" value="HIS_KIN"/>
    <property type="match status" value="1"/>
</dbReference>
<evidence type="ECO:0000256" key="14">
    <source>
        <dbReference type="ARBA" id="ARBA00064003"/>
    </source>
</evidence>
<keyword evidence="13" id="KW-0472">Membrane</keyword>
<dbReference type="Gene3D" id="3.30.450.20">
    <property type="entry name" value="PAS domain"/>
    <property type="match status" value="2"/>
</dbReference>
<evidence type="ECO:0000259" key="17">
    <source>
        <dbReference type="PROSITE" id="PS50109"/>
    </source>
</evidence>
<evidence type="ECO:0000256" key="8">
    <source>
        <dbReference type="ARBA" id="ARBA00022741"/>
    </source>
</evidence>
<evidence type="ECO:0000256" key="7">
    <source>
        <dbReference type="ARBA" id="ARBA00022692"/>
    </source>
</evidence>
<proteinExistence type="predicted"/>
<dbReference type="Pfam" id="PF00512">
    <property type="entry name" value="HisKA"/>
    <property type="match status" value="1"/>
</dbReference>
<sequence>MALLIVGVTHTAWVERQRSVEKAQSANLITARLLAEQISAIIRESDAILTHYASEIAEGSSTLEAVDNIRGIITKFPQIGYVLAFDRNGHGIASTIDKKQPSIEISDRDYFTHHKSGAEFLIGHPVVGRLTGKSVITISRTLHDADGGFAGVLVAGVETEVIDELLRTASPDPIATAVVFHLDGTLLARNPPVQVGQKFPGAPILTFIAHHPYGSQEVVAAVDGLVRLYGFAVVPNYPLAVGVSKVSSAVLNEWYAFVTKLSLASFVVISALFLLLWHLQKYRVELEHSKLHAEAASRAKSDFLATMSHEIRTPMNGIIGLTHLALMGDLAPKQREYIEGVGQSAQHLLAIINDILDLSKIEADRMELENVPFDLSQVVDDTVAQVKNDATAKELSVSVQFGPAVPQKLVGDPRRIEQVLLNYLGNAIKFTQQGGITVRGEAEAAEHDGVLLRISVTDTGIGLTPEQQADLFKPFQQADISITRKFGGTGLGLAIAKRLAELMDGEVGVESAVGRGSTFWFTVLTGRSAENGLISPTEVPDRRTSVTQPGSEAKDYSILRGTHVLLAEDDPTNRTVVVGLLAAMGMEVDVAADGKEAVEKAVVKDYEIVLMDMRMPNMDGVTATRLIREREALADLPIIAMTANASTAQKEECLAVGMNDFIGKPFDPNEFYAIIHKWVTGLGDAQMLGGASVALLGEGIHLPNHIDGLDIRAGLRRVAGMRVLYIQTLKTLLDRGDVIGDMRKAVAEGDIQLAIRESHTMKSAAGMAEAAEVHLLAAELEAVLTEGDIERSILLLDSLEVAWASVLKAVKSVVDGSGFPSVRQ</sequence>
<dbReference type="InterPro" id="IPR036890">
    <property type="entry name" value="HATPase_C_sf"/>
</dbReference>
<evidence type="ECO:0000313" key="20">
    <source>
        <dbReference type="Proteomes" id="UP000078428"/>
    </source>
</evidence>
<dbReference type="InterPro" id="IPR004358">
    <property type="entry name" value="Sig_transdc_His_kin-like_C"/>
</dbReference>
<evidence type="ECO:0000256" key="3">
    <source>
        <dbReference type="ARBA" id="ARBA00012438"/>
    </source>
</evidence>
<evidence type="ECO:0000313" key="19">
    <source>
        <dbReference type="EMBL" id="OAN48325.1"/>
    </source>
</evidence>
<evidence type="ECO:0000256" key="16">
    <source>
        <dbReference type="PROSITE-ProRule" id="PRU00169"/>
    </source>
</evidence>
<keyword evidence="7" id="KW-0812">Transmembrane</keyword>
<keyword evidence="20" id="KW-1185">Reference proteome</keyword>
<dbReference type="Gene3D" id="3.40.50.2300">
    <property type="match status" value="1"/>
</dbReference>
<dbReference type="GO" id="GO:0005524">
    <property type="term" value="F:ATP binding"/>
    <property type="evidence" value="ECO:0007669"/>
    <property type="project" value="UniProtKB-KW"/>
</dbReference>
<comment type="subcellular location">
    <subcellularLocation>
        <location evidence="2">Cell membrane</location>
        <topology evidence="2">Multi-pass membrane protein</topology>
    </subcellularLocation>
</comment>
<dbReference type="Gene3D" id="1.10.287.130">
    <property type="match status" value="1"/>
</dbReference>
<evidence type="ECO:0000256" key="2">
    <source>
        <dbReference type="ARBA" id="ARBA00004651"/>
    </source>
</evidence>
<dbReference type="SUPFAM" id="SSF47226">
    <property type="entry name" value="Histidine-containing phosphotransfer domain, HPT domain"/>
    <property type="match status" value="1"/>
</dbReference>
<dbReference type="PRINTS" id="PR00344">
    <property type="entry name" value="BCTRLSENSOR"/>
</dbReference>
<reference evidence="19 20" key="1">
    <citation type="submission" date="2016-04" db="EMBL/GenBank/DDBJ databases">
        <title>Draft genome sequence of freshwater magnetotactic bacteria Magnetospirillum marisnigri SP-1 and Magnetospirillum moscoviense BB-1.</title>
        <authorList>
            <person name="Koziaeva V."/>
            <person name="Dziuba M.V."/>
            <person name="Ivanov T.M."/>
            <person name="Kuznetsov B."/>
            <person name="Grouzdev D.S."/>
        </authorList>
    </citation>
    <scope>NUCLEOTIDE SEQUENCE [LARGE SCALE GENOMIC DNA]</scope>
    <source>
        <strain evidence="19 20">SP-1</strain>
    </source>
</reference>
<dbReference type="InterPro" id="IPR011006">
    <property type="entry name" value="CheY-like_superfamily"/>
</dbReference>
<keyword evidence="4" id="KW-1003">Cell membrane</keyword>
<evidence type="ECO:0000256" key="15">
    <source>
        <dbReference type="ARBA" id="ARBA00068150"/>
    </source>
</evidence>
<dbReference type="InterPro" id="IPR008207">
    <property type="entry name" value="Sig_transdc_His_kin_Hpt_dom"/>
</dbReference>
<dbReference type="EC" id="2.7.13.3" evidence="3"/>
<evidence type="ECO:0000256" key="9">
    <source>
        <dbReference type="ARBA" id="ARBA00022777"/>
    </source>
</evidence>
<accession>A0A178MJV2</accession>
<dbReference type="Pfam" id="PF02518">
    <property type="entry name" value="HATPase_c"/>
    <property type="match status" value="1"/>
</dbReference>
<keyword evidence="8" id="KW-0547">Nucleotide-binding</keyword>
<dbReference type="GO" id="GO:0005886">
    <property type="term" value="C:plasma membrane"/>
    <property type="evidence" value="ECO:0007669"/>
    <property type="project" value="UniProtKB-SubCell"/>
</dbReference>
<evidence type="ECO:0000256" key="10">
    <source>
        <dbReference type="ARBA" id="ARBA00022840"/>
    </source>
</evidence>
<feature type="modified residue" description="4-aspartylphosphate" evidence="16">
    <location>
        <position position="612"/>
    </location>
</feature>
<dbReference type="AlphaFoldDB" id="A0A178MJV2"/>
<dbReference type="SMART" id="SM00448">
    <property type="entry name" value="REC"/>
    <property type="match status" value="1"/>
</dbReference>
<dbReference type="Pfam" id="PF02743">
    <property type="entry name" value="dCache_1"/>
    <property type="match status" value="1"/>
</dbReference>
<keyword evidence="9" id="KW-0418">Kinase</keyword>
<dbReference type="Gene3D" id="3.30.565.10">
    <property type="entry name" value="Histidine kinase-like ATPase, C-terminal domain"/>
    <property type="match status" value="1"/>
</dbReference>